<dbReference type="STRING" id="1480694.DC28_07905"/>
<dbReference type="PANTHER" id="PTHR41523">
    <property type="entry name" value="TWO-COMPONENT SYSTEM SENSOR PROTEIN"/>
    <property type="match status" value="1"/>
</dbReference>
<feature type="transmembrane region" description="Helical" evidence="10">
    <location>
        <begin position="71"/>
        <end position="100"/>
    </location>
</feature>
<keyword evidence="5" id="KW-0547">Nucleotide-binding</keyword>
<dbReference type="Pfam" id="PF02518">
    <property type="entry name" value="HATPase_c"/>
    <property type="match status" value="1"/>
</dbReference>
<keyword evidence="10" id="KW-0472">Membrane</keyword>
<dbReference type="InterPro" id="IPR003594">
    <property type="entry name" value="HATPase_dom"/>
</dbReference>
<feature type="transmembrane region" description="Helical" evidence="10">
    <location>
        <begin position="38"/>
        <end position="59"/>
    </location>
</feature>
<evidence type="ECO:0000313" key="14">
    <source>
        <dbReference type="Proteomes" id="UP000029692"/>
    </source>
</evidence>
<keyword evidence="10" id="KW-0812">Transmembrane</keyword>
<reference evidence="13 14" key="1">
    <citation type="submission" date="2014-05" db="EMBL/GenBank/DDBJ databases">
        <title>De novo Genome Sequence of Spirocheata sp.</title>
        <authorList>
            <person name="Shivani Y."/>
            <person name="Subhash Y."/>
            <person name="Tushar L."/>
            <person name="Sasikala C."/>
            <person name="Ramana C.V."/>
        </authorList>
    </citation>
    <scope>NUCLEOTIDE SEQUENCE [LARGE SCALE GENOMIC DNA]</scope>
    <source>
        <strain evidence="13 14">JC230</strain>
    </source>
</reference>
<feature type="transmembrane region" description="Helical" evidence="10">
    <location>
        <begin position="263"/>
        <end position="285"/>
    </location>
</feature>
<sequence>MHPGGAPRGCTRKKLVVAPQWGYTWNMEQLRWNKAPRIFPWLLGIASLVCTPLTLSFRVSDVSIGFVWAQLFPIVSALAYGPAGGLISGIAGGSWFPFLLWPGNGYANLFTSLDSLAFYALLGLVSRRAVFPRFAGLLMTEGHRGSGIGGAGGAEPQTGTHSINGQGRHFSPPRQIILFISVYLPLRGVLFWLLFNPLLSLNPPFWLSVWDRPLPDTTVLNIIVKHAVTTCVQVLTAGIMLRLNPLRKVLGIETQYKMKRNTFILWFTLGIALGIWGILLVFQGIFLPLDPIQAQDFYKLTLITFFIGWIIALRVVITYVENAIWAQVQLERTEGQFRIIGERANDLISITDYDGRCVYVSPSVQRILGYDPQEVLGSHPVETIHPEDQPMIRDYYRMIQEGADPGIPHFDYRTRRKDGVWIWLESVPQAVPGDSLQGKRILVISRDITQWKKDQRTITQALQEKEVLLRELYHRTKNNMQTIISMLYLKAAASDQPEVQALVSDIHGKITAMSEIHQLLYRSGNLNQVDMQTYIQEFCRLTVRGFQATPEQIGFQVRSTGIFLPLDQALPCGLIISELVTNSYKYAFPQHSRGTISIAIEASPTHYTLFYRDSGPGLSHPPDSQEAPSNTPDHPPYHPEGMGLQIIRNLAESQLGGSFTLLGGPGFAAAVVFPRSGRNTGESRADRA</sequence>
<comment type="catalytic activity">
    <reaction evidence="1">
        <text>ATP + protein L-histidine = ADP + protein N-phospho-L-histidine.</text>
        <dbReference type="EC" id="2.7.13.3"/>
    </reaction>
</comment>
<dbReference type="Gene3D" id="3.30.565.10">
    <property type="entry name" value="Histidine kinase-like ATPase, C-terminal domain"/>
    <property type="match status" value="1"/>
</dbReference>
<feature type="transmembrane region" description="Helical" evidence="10">
    <location>
        <begin position="297"/>
        <end position="317"/>
    </location>
</feature>
<comment type="caution">
    <text evidence="13">The sequence shown here is derived from an EMBL/GenBank/DDBJ whole genome shotgun (WGS) entry which is preliminary data.</text>
</comment>
<feature type="domain" description="PAS" evidence="11">
    <location>
        <begin position="333"/>
        <end position="403"/>
    </location>
</feature>
<evidence type="ECO:0000256" key="6">
    <source>
        <dbReference type="ARBA" id="ARBA00022777"/>
    </source>
</evidence>
<evidence type="ECO:0000256" key="10">
    <source>
        <dbReference type="SAM" id="Phobius"/>
    </source>
</evidence>
<keyword evidence="7" id="KW-0067">ATP-binding</keyword>
<dbReference type="SMART" id="SM00091">
    <property type="entry name" value="PAS"/>
    <property type="match status" value="1"/>
</dbReference>
<dbReference type="GO" id="GO:0005524">
    <property type="term" value="F:ATP binding"/>
    <property type="evidence" value="ECO:0007669"/>
    <property type="project" value="UniProtKB-KW"/>
</dbReference>
<dbReference type="EC" id="2.7.13.3" evidence="2"/>
<organism evidence="13 14">
    <name type="scientific">Spirochaeta lutea</name>
    <dbReference type="NCBI Taxonomy" id="1480694"/>
    <lineage>
        <taxon>Bacteria</taxon>
        <taxon>Pseudomonadati</taxon>
        <taxon>Spirochaetota</taxon>
        <taxon>Spirochaetia</taxon>
        <taxon>Spirochaetales</taxon>
        <taxon>Spirochaetaceae</taxon>
        <taxon>Spirochaeta</taxon>
    </lineage>
</organism>
<dbReference type="AlphaFoldDB" id="A0A098QX85"/>
<dbReference type="Pfam" id="PF08447">
    <property type="entry name" value="PAS_3"/>
    <property type="match status" value="1"/>
</dbReference>
<dbReference type="CDD" id="cd00130">
    <property type="entry name" value="PAS"/>
    <property type="match status" value="1"/>
</dbReference>
<dbReference type="Gene3D" id="3.30.450.20">
    <property type="entry name" value="PAS domain"/>
    <property type="match status" value="1"/>
</dbReference>
<keyword evidence="10" id="KW-1133">Transmembrane helix</keyword>
<keyword evidence="6" id="KW-0418">Kinase</keyword>
<dbReference type="GO" id="GO:0004673">
    <property type="term" value="F:protein histidine kinase activity"/>
    <property type="evidence" value="ECO:0007669"/>
    <property type="project" value="UniProtKB-EC"/>
</dbReference>
<keyword evidence="14" id="KW-1185">Reference proteome</keyword>
<dbReference type="NCBIfam" id="TIGR00229">
    <property type="entry name" value="sensory_box"/>
    <property type="match status" value="1"/>
</dbReference>
<dbReference type="PANTHER" id="PTHR41523:SF8">
    <property type="entry name" value="ETHYLENE RESPONSE SENSOR PROTEIN"/>
    <property type="match status" value="1"/>
</dbReference>
<feature type="transmembrane region" description="Helical" evidence="10">
    <location>
        <begin position="106"/>
        <end position="125"/>
    </location>
</feature>
<dbReference type="InterPro" id="IPR013655">
    <property type="entry name" value="PAS_fold_3"/>
</dbReference>
<evidence type="ECO:0000259" key="12">
    <source>
        <dbReference type="PROSITE" id="PS50113"/>
    </source>
</evidence>
<dbReference type="SUPFAM" id="SSF55785">
    <property type="entry name" value="PYP-like sensor domain (PAS domain)"/>
    <property type="match status" value="1"/>
</dbReference>
<feature type="region of interest" description="Disordered" evidence="9">
    <location>
        <begin position="613"/>
        <end position="641"/>
    </location>
</feature>
<evidence type="ECO:0000256" key="5">
    <source>
        <dbReference type="ARBA" id="ARBA00022741"/>
    </source>
</evidence>
<keyword evidence="4" id="KW-0808">Transferase</keyword>
<evidence type="ECO:0000256" key="8">
    <source>
        <dbReference type="ARBA" id="ARBA00023026"/>
    </source>
</evidence>
<dbReference type="SUPFAM" id="SSF55874">
    <property type="entry name" value="ATPase domain of HSP90 chaperone/DNA topoisomerase II/histidine kinase"/>
    <property type="match status" value="1"/>
</dbReference>
<evidence type="ECO:0000313" key="13">
    <source>
        <dbReference type="EMBL" id="KGE72028.1"/>
    </source>
</evidence>
<dbReference type="eggNOG" id="COG3920">
    <property type="taxonomic scope" value="Bacteria"/>
</dbReference>
<dbReference type="InterPro" id="IPR035965">
    <property type="entry name" value="PAS-like_dom_sf"/>
</dbReference>
<evidence type="ECO:0000256" key="1">
    <source>
        <dbReference type="ARBA" id="ARBA00000085"/>
    </source>
</evidence>
<dbReference type="InterPro" id="IPR036890">
    <property type="entry name" value="HATPase_C_sf"/>
</dbReference>
<accession>A0A098QX85</accession>
<protein>
    <recommendedName>
        <fullName evidence="2">histidine kinase</fullName>
        <ecNumber evidence="2">2.7.13.3</ecNumber>
    </recommendedName>
</protein>
<dbReference type="PROSITE" id="PS50112">
    <property type="entry name" value="PAS"/>
    <property type="match status" value="1"/>
</dbReference>
<evidence type="ECO:0000256" key="9">
    <source>
        <dbReference type="SAM" id="MobiDB-lite"/>
    </source>
</evidence>
<dbReference type="InterPro" id="IPR011495">
    <property type="entry name" value="Sig_transdc_His_kin_sub2_dim/P"/>
</dbReference>
<dbReference type="Pfam" id="PF07568">
    <property type="entry name" value="HisKA_2"/>
    <property type="match status" value="1"/>
</dbReference>
<feature type="transmembrane region" description="Helical" evidence="10">
    <location>
        <begin position="176"/>
        <end position="199"/>
    </location>
</feature>
<dbReference type="EMBL" id="JNUP01000063">
    <property type="protein sequence ID" value="KGE72028.1"/>
    <property type="molecule type" value="Genomic_DNA"/>
</dbReference>
<keyword evidence="3" id="KW-0597">Phosphoprotein</keyword>
<evidence type="ECO:0000256" key="7">
    <source>
        <dbReference type="ARBA" id="ARBA00022840"/>
    </source>
</evidence>
<feature type="transmembrane region" description="Helical" evidence="10">
    <location>
        <begin position="219"/>
        <end position="243"/>
    </location>
</feature>
<dbReference type="Proteomes" id="UP000029692">
    <property type="component" value="Unassembled WGS sequence"/>
</dbReference>
<evidence type="ECO:0000256" key="2">
    <source>
        <dbReference type="ARBA" id="ARBA00012438"/>
    </source>
</evidence>
<dbReference type="InterPro" id="IPR000014">
    <property type="entry name" value="PAS"/>
</dbReference>
<evidence type="ECO:0000256" key="4">
    <source>
        <dbReference type="ARBA" id="ARBA00022679"/>
    </source>
</evidence>
<proteinExistence type="predicted"/>
<keyword evidence="8" id="KW-0843">Virulence</keyword>
<name>A0A098QX85_9SPIO</name>
<evidence type="ECO:0000259" key="11">
    <source>
        <dbReference type="PROSITE" id="PS50112"/>
    </source>
</evidence>
<dbReference type="PROSITE" id="PS50113">
    <property type="entry name" value="PAC"/>
    <property type="match status" value="1"/>
</dbReference>
<gene>
    <name evidence="13" type="ORF">DC28_07905</name>
</gene>
<dbReference type="InterPro" id="IPR000700">
    <property type="entry name" value="PAS-assoc_C"/>
</dbReference>
<evidence type="ECO:0000256" key="3">
    <source>
        <dbReference type="ARBA" id="ARBA00022553"/>
    </source>
</evidence>
<feature type="domain" description="PAC" evidence="12">
    <location>
        <begin position="408"/>
        <end position="460"/>
    </location>
</feature>